<organism evidence="8 9">
    <name type="scientific">Phialocephala subalpina</name>
    <dbReference type="NCBI Taxonomy" id="576137"/>
    <lineage>
        <taxon>Eukaryota</taxon>
        <taxon>Fungi</taxon>
        <taxon>Dikarya</taxon>
        <taxon>Ascomycota</taxon>
        <taxon>Pezizomycotina</taxon>
        <taxon>Leotiomycetes</taxon>
        <taxon>Helotiales</taxon>
        <taxon>Mollisiaceae</taxon>
        <taxon>Phialocephala</taxon>
        <taxon>Phialocephala fortinii species complex</taxon>
    </lineage>
</organism>
<keyword evidence="5 7" id="KW-0472">Membrane</keyword>
<feature type="region of interest" description="Disordered" evidence="6">
    <location>
        <begin position="1"/>
        <end position="45"/>
    </location>
</feature>
<dbReference type="Gene3D" id="1.20.1250.20">
    <property type="entry name" value="MFS general substrate transporter like domains"/>
    <property type="match status" value="1"/>
</dbReference>
<feature type="transmembrane region" description="Helical" evidence="7">
    <location>
        <begin position="187"/>
        <end position="210"/>
    </location>
</feature>
<sequence>MASPDSKVLEEKGVSDSNFPASELASESIGSGDAEKLDPEYGSTSDNIFANEQVAEYWRGVYEKARYEGRHRFDPTLTWSAEEEKKLRRKIDLRIITWAWAMFMALDLNRRNINRAITDKMLPELGMNTNDFNYGQTIFLVSFLAAELPSGLISKKLGPDIWIPFIIVAWSIIAASQAGLSNKAGYYVCRCLLGLLMGGFIPDTVLYLTYWYKSNELPTRLAWFWTVLSSCNILGSLVAAGVLQMRGIHGWSGWQWLFLIEGVITGCIGIASWIMMPPSPCQTKGRGRGKKGWFTEREELIMVNRLLRDDPSKGDMNNRQAIGLTAYIPPNPPGTYLSFILRELGFSTFNANLLAIPGQFFFLVNLLIITKVSQYFKERSIVSSSSNIWIFPWLVGLVTLSPDANLWIRYTLLTGLLSYPYCHAILVAWNSKNSNTVRTRAVSAALYNMFVQAGNIVATNIYREDDKPLYRRGNKILLGICCFNILMFYLAKLYYIMRNRSRDRIWNAMSAEEKVNYAATTKDEGAKRLDFRFAH</sequence>
<evidence type="ECO:0000313" key="9">
    <source>
        <dbReference type="Proteomes" id="UP000184330"/>
    </source>
</evidence>
<feature type="transmembrane region" description="Helical" evidence="7">
    <location>
        <begin position="476"/>
        <end position="495"/>
    </location>
</feature>
<proteinExistence type="predicted"/>
<evidence type="ECO:0000256" key="7">
    <source>
        <dbReference type="SAM" id="Phobius"/>
    </source>
</evidence>
<protein>
    <submittedName>
        <fullName evidence="8">Related to permease</fullName>
    </submittedName>
</protein>
<dbReference type="PANTHER" id="PTHR43791">
    <property type="entry name" value="PERMEASE-RELATED"/>
    <property type="match status" value="1"/>
</dbReference>
<dbReference type="Pfam" id="PF07690">
    <property type="entry name" value="MFS_1"/>
    <property type="match status" value="1"/>
</dbReference>
<evidence type="ECO:0000256" key="4">
    <source>
        <dbReference type="ARBA" id="ARBA00022989"/>
    </source>
</evidence>
<dbReference type="GO" id="GO:0016020">
    <property type="term" value="C:membrane"/>
    <property type="evidence" value="ECO:0007669"/>
    <property type="project" value="UniProtKB-SubCell"/>
</dbReference>
<feature type="transmembrane region" description="Helical" evidence="7">
    <location>
        <begin position="161"/>
        <end position="180"/>
    </location>
</feature>
<feature type="transmembrane region" description="Helical" evidence="7">
    <location>
        <begin position="441"/>
        <end position="461"/>
    </location>
</feature>
<feature type="transmembrane region" description="Helical" evidence="7">
    <location>
        <begin position="381"/>
        <end position="401"/>
    </location>
</feature>
<accession>A0A1L7XSY2</accession>
<keyword evidence="9" id="KW-1185">Reference proteome</keyword>
<evidence type="ECO:0000256" key="2">
    <source>
        <dbReference type="ARBA" id="ARBA00022448"/>
    </source>
</evidence>
<feature type="transmembrane region" description="Helical" evidence="7">
    <location>
        <begin position="256"/>
        <end position="276"/>
    </location>
</feature>
<evidence type="ECO:0000256" key="3">
    <source>
        <dbReference type="ARBA" id="ARBA00022692"/>
    </source>
</evidence>
<keyword evidence="3 7" id="KW-0812">Transmembrane</keyword>
<evidence type="ECO:0000256" key="5">
    <source>
        <dbReference type="ARBA" id="ARBA00023136"/>
    </source>
</evidence>
<dbReference type="EMBL" id="FJOG01000051">
    <property type="protein sequence ID" value="CZR68109.1"/>
    <property type="molecule type" value="Genomic_DNA"/>
</dbReference>
<feature type="transmembrane region" description="Helical" evidence="7">
    <location>
        <begin position="222"/>
        <end position="244"/>
    </location>
</feature>
<evidence type="ECO:0000313" key="8">
    <source>
        <dbReference type="EMBL" id="CZR68109.1"/>
    </source>
</evidence>
<comment type="subcellular location">
    <subcellularLocation>
        <location evidence="1">Membrane</location>
        <topology evidence="1">Multi-pass membrane protein</topology>
    </subcellularLocation>
</comment>
<feature type="transmembrane region" description="Helical" evidence="7">
    <location>
        <begin position="407"/>
        <end position="429"/>
    </location>
</feature>
<gene>
    <name evidence="8" type="ORF">PAC_18008</name>
</gene>
<keyword evidence="2" id="KW-0813">Transport</keyword>
<evidence type="ECO:0000256" key="1">
    <source>
        <dbReference type="ARBA" id="ARBA00004141"/>
    </source>
</evidence>
<name>A0A1L7XSY2_9HELO</name>
<reference evidence="8 9" key="1">
    <citation type="submission" date="2016-03" db="EMBL/GenBank/DDBJ databases">
        <authorList>
            <person name="Ploux O."/>
        </authorList>
    </citation>
    <scope>NUCLEOTIDE SEQUENCE [LARGE SCALE GENOMIC DNA]</scope>
    <source>
        <strain evidence="8 9">UAMH 11012</strain>
    </source>
</reference>
<dbReference type="InterPro" id="IPR036259">
    <property type="entry name" value="MFS_trans_sf"/>
</dbReference>
<evidence type="ECO:0000256" key="6">
    <source>
        <dbReference type="SAM" id="MobiDB-lite"/>
    </source>
</evidence>
<dbReference type="GO" id="GO:0022857">
    <property type="term" value="F:transmembrane transporter activity"/>
    <property type="evidence" value="ECO:0007669"/>
    <property type="project" value="InterPro"/>
</dbReference>
<dbReference type="AlphaFoldDB" id="A0A1L7XSY2"/>
<dbReference type="Proteomes" id="UP000184330">
    <property type="component" value="Unassembled WGS sequence"/>
</dbReference>
<dbReference type="OrthoDB" id="1935484at2759"/>
<dbReference type="PANTHER" id="PTHR43791:SF14">
    <property type="entry name" value="MFS GENERAL SUBSTRATE TRANSPORTER"/>
    <property type="match status" value="1"/>
</dbReference>
<feature type="transmembrane region" description="Helical" evidence="7">
    <location>
        <begin position="349"/>
        <end position="369"/>
    </location>
</feature>
<keyword evidence="4 7" id="KW-1133">Transmembrane helix</keyword>
<dbReference type="SUPFAM" id="SSF103473">
    <property type="entry name" value="MFS general substrate transporter"/>
    <property type="match status" value="1"/>
</dbReference>
<dbReference type="InterPro" id="IPR011701">
    <property type="entry name" value="MFS"/>
</dbReference>
<dbReference type="FunFam" id="1.20.1250.20:FF:000106">
    <property type="entry name" value="MFS transporter, putative"/>
    <property type="match status" value="1"/>
</dbReference>